<keyword evidence="1" id="KW-0472">Membrane</keyword>
<keyword evidence="2" id="KW-0732">Signal</keyword>
<organism evidence="3 4">
    <name type="scientific">Dreissena polymorpha</name>
    <name type="common">Zebra mussel</name>
    <name type="synonym">Mytilus polymorpha</name>
    <dbReference type="NCBI Taxonomy" id="45954"/>
    <lineage>
        <taxon>Eukaryota</taxon>
        <taxon>Metazoa</taxon>
        <taxon>Spiralia</taxon>
        <taxon>Lophotrochozoa</taxon>
        <taxon>Mollusca</taxon>
        <taxon>Bivalvia</taxon>
        <taxon>Autobranchia</taxon>
        <taxon>Heteroconchia</taxon>
        <taxon>Euheterodonta</taxon>
        <taxon>Imparidentia</taxon>
        <taxon>Neoheterodontei</taxon>
        <taxon>Myida</taxon>
        <taxon>Dreissenoidea</taxon>
        <taxon>Dreissenidae</taxon>
        <taxon>Dreissena</taxon>
    </lineage>
</organism>
<feature type="transmembrane region" description="Helical" evidence="1">
    <location>
        <begin position="83"/>
        <end position="106"/>
    </location>
</feature>
<feature type="signal peptide" evidence="2">
    <location>
        <begin position="1"/>
        <end position="21"/>
    </location>
</feature>
<dbReference type="EMBL" id="JAIWYP010000004">
    <property type="protein sequence ID" value="KAH3842630.1"/>
    <property type="molecule type" value="Genomic_DNA"/>
</dbReference>
<dbReference type="Proteomes" id="UP000828390">
    <property type="component" value="Unassembled WGS sequence"/>
</dbReference>
<gene>
    <name evidence="3" type="ORF">DPMN_116130</name>
</gene>
<accession>A0A9D4KMI1</accession>
<dbReference type="AlphaFoldDB" id="A0A9D4KMI1"/>
<evidence type="ECO:0000256" key="1">
    <source>
        <dbReference type="SAM" id="Phobius"/>
    </source>
</evidence>
<evidence type="ECO:0000313" key="4">
    <source>
        <dbReference type="Proteomes" id="UP000828390"/>
    </source>
</evidence>
<keyword evidence="1" id="KW-1133">Transmembrane helix</keyword>
<comment type="caution">
    <text evidence="3">The sequence shown here is derived from an EMBL/GenBank/DDBJ whole genome shotgun (WGS) entry which is preliminary data.</text>
</comment>
<sequence>MRKIAVLVVILLVIFVNECDGFQCCTGYNILGEKYPPQLCANYCCWNNFFKTRKECCNDESRMVSANDRDQVSCVKSWIEEHIWVPIVGSGAGLVVIIALVAYCCCGCCRR</sequence>
<feature type="chain" id="PRO_5038890771" evidence="2">
    <location>
        <begin position="22"/>
        <end position="111"/>
    </location>
</feature>
<evidence type="ECO:0000313" key="3">
    <source>
        <dbReference type="EMBL" id="KAH3842630.1"/>
    </source>
</evidence>
<keyword evidence="1" id="KW-0812">Transmembrane</keyword>
<name>A0A9D4KMI1_DREPO</name>
<keyword evidence="4" id="KW-1185">Reference proteome</keyword>
<reference evidence="3" key="2">
    <citation type="submission" date="2020-11" db="EMBL/GenBank/DDBJ databases">
        <authorList>
            <person name="McCartney M.A."/>
            <person name="Auch B."/>
            <person name="Kono T."/>
            <person name="Mallez S."/>
            <person name="Becker A."/>
            <person name="Gohl D.M."/>
            <person name="Silverstein K.A.T."/>
            <person name="Koren S."/>
            <person name="Bechman K.B."/>
            <person name="Herman A."/>
            <person name="Abrahante J.E."/>
            <person name="Garbe J."/>
        </authorList>
    </citation>
    <scope>NUCLEOTIDE SEQUENCE</scope>
    <source>
        <strain evidence="3">Duluth1</strain>
        <tissue evidence="3">Whole animal</tissue>
    </source>
</reference>
<protein>
    <submittedName>
        <fullName evidence="3">Uncharacterized protein</fullName>
    </submittedName>
</protein>
<evidence type="ECO:0000256" key="2">
    <source>
        <dbReference type="SAM" id="SignalP"/>
    </source>
</evidence>
<reference evidence="3" key="1">
    <citation type="journal article" date="2019" name="bioRxiv">
        <title>The Genome of the Zebra Mussel, Dreissena polymorpha: A Resource for Invasive Species Research.</title>
        <authorList>
            <person name="McCartney M.A."/>
            <person name="Auch B."/>
            <person name="Kono T."/>
            <person name="Mallez S."/>
            <person name="Zhang Y."/>
            <person name="Obille A."/>
            <person name="Becker A."/>
            <person name="Abrahante J.E."/>
            <person name="Garbe J."/>
            <person name="Badalamenti J.P."/>
            <person name="Herman A."/>
            <person name="Mangelson H."/>
            <person name="Liachko I."/>
            <person name="Sullivan S."/>
            <person name="Sone E.D."/>
            <person name="Koren S."/>
            <person name="Silverstein K.A.T."/>
            <person name="Beckman K.B."/>
            <person name="Gohl D.M."/>
        </authorList>
    </citation>
    <scope>NUCLEOTIDE SEQUENCE</scope>
    <source>
        <strain evidence="3">Duluth1</strain>
        <tissue evidence="3">Whole animal</tissue>
    </source>
</reference>
<proteinExistence type="predicted"/>